<feature type="compositionally biased region" description="Basic and acidic residues" evidence="1">
    <location>
        <begin position="252"/>
        <end position="284"/>
    </location>
</feature>
<reference evidence="2" key="1">
    <citation type="submission" date="2023-06" db="EMBL/GenBank/DDBJ databases">
        <title>Genome-scale phylogeny and comparative genomics of the fungal order Sordariales.</title>
        <authorList>
            <consortium name="Lawrence Berkeley National Laboratory"/>
            <person name="Hensen N."/>
            <person name="Bonometti L."/>
            <person name="Westerberg I."/>
            <person name="Brannstrom I.O."/>
            <person name="Guillou S."/>
            <person name="Cros-Aarteil S."/>
            <person name="Calhoun S."/>
            <person name="Haridas S."/>
            <person name="Kuo A."/>
            <person name="Mondo S."/>
            <person name="Pangilinan J."/>
            <person name="Riley R."/>
            <person name="Labutti K."/>
            <person name="Andreopoulos B."/>
            <person name="Lipzen A."/>
            <person name="Chen C."/>
            <person name="Yanf M."/>
            <person name="Daum C."/>
            <person name="Ng V."/>
            <person name="Clum A."/>
            <person name="Steindorff A."/>
            <person name="Ohm R."/>
            <person name="Martin F."/>
            <person name="Silar P."/>
            <person name="Natvig D."/>
            <person name="Lalanne C."/>
            <person name="Gautier V."/>
            <person name="Ament-Velasquez S.L."/>
            <person name="Kruys A."/>
            <person name="Hutchinson M.I."/>
            <person name="Powell A.J."/>
            <person name="Barry K."/>
            <person name="Miller A.N."/>
            <person name="Grigoriev I.V."/>
            <person name="Debuchy R."/>
            <person name="Gladieux P."/>
            <person name="Thoren M.H."/>
            <person name="Johannesson H."/>
        </authorList>
    </citation>
    <scope>NUCLEOTIDE SEQUENCE</scope>
    <source>
        <strain evidence="2">PSN4</strain>
    </source>
</reference>
<proteinExistence type="predicted"/>
<gene>
    <name evidence="2" type="ORF">QBC47DRAFT_429285</name>
</gene>
<dbReference type="EMBL" id="MU839836">
    <property type="protein sequence ID" value="KAK1753879.1"/>
    <property type="molecule type" value="Genomic_DNA"/>
</dbReference>
<dbReference type="InterPro" id="IPR052973">
    <property type="entry name" value="Fungal_sec-metab_reg_TF"/>
</dbReference>
<name>A0AAJ0B8Y3_9PEZI</name>
<dbReference type="AlphaFoldDB" id="A0AAJ0B8Y3"/>
<evidence type="ECO:0000313" key="3">
    <source>
        <dbReference type="Proteomes" id="UP001239445"/>
    </source>
</evidence>
<sequence>MAAMDPQFTHSKLVEAASLLRLPVGVLVDSLGLAPDIFNTSSPSAGRDTNNHHPLAGAMPTWTVGVGRRWAYRDADQVTSSDGSLPGFDASAENVSSSFSDATPLYPTPRRHLSLSIRRDGGASPVSPKHSSPSPGLLALHKMPSSPKLTVVSRRTSPGYGYAVSPQPIPTPTPSAYNYYPSSSQPLIKTEPVPALASSSQWMSEPLSSTEQLPTPVPARKPQADNAEEIPSGPVTKVWTLPPRIRRRKKARPDDRPSTKPKRDVREAKEGPKRRGPYNDETKKRNTALTRILKSCIRCRMNRGRCNPDPEDVYGACLTCKGITGPTLCKMPCYRYIITDASLYREQRAPYQVFTRRWQSMDIIDIPAGGWASSEVRTIVVSPNHIHAPFEFTVREFIPVDGDLLEEQWMTPHGTKETVPTPRFAVAEMHSTAEAMKRYIQSNMGKFIVDTVGNLDQLLWETYDAAFRHIQKAKTPEEQSLMLNTFRLWVTCRLISNPVHICGNDTLGGRPVYSADSLHHGKVPMPVMMTAQFECINYTTFLRPWSKAVLKQLNELVLAKKREYWLTIYYSMFILLHSCAMITKRDAETARQYDIKGPYANPESIRAHHSGAQTMLAHFHFINKGVVPFSLPHTAAGRQELAKAANLSDDEVAFVWRTARLVNEPERAARMRRARENQAVGDDLYWVSMLFDREWLPQANS</sequence>
<feature type="region of interest" description="Disordered" evidence="1">
    <location>
        <begin position="199"/>
        <end position="285"/>
    </location>
</feature>
<dbReference type="PANTHER" id="PTHR35392:SF3">
    <property type="entry name" value="ZN(2)-C6 FUNGAL-TYPE DOMAIN-CONTAINING PROTEIN"/>
    <property type="match status" value="1"/>
</dbReference>
<protein>
    <recommendedName>
        <fullName evidence="4">Zn(2)-C6 fungal-type domain-containing protein</fullName>
    </recommendedName>
</protein>
<keyword evidence="3" id="KW-1185">Reference proteome</keyword>
<feature type="region of interest" description="Disordered" evidence="1">
    <location>
        <begin position="118"/>
        <end position="142"/>
    </location>
</feature>
<organism evidence="2 3">
    <name type="scientific">Echria macrotheca</name>
    <dbReference type="NCBI Taxonomy" id="438768"/>
    <lineage>
        <taxon>Eukaryota</taxon>
        <taxon>Fungi</taxon>
        <taxon>Dikarya</taxon>
        <taxon>Ascomycota</taxon>
        <taxon>Pezizomycotina</taxon>
        <taxon>Sordariomycetes</taxon>
        <taxon>Sordariomycetidae</taxon>
        <taxon>Sordariales</taxon>
        <taxon>Schizotheciaceae</taxon>
        <taxon>Echria</taxon>
    </lineage>
</organism>
<dbReference type="Proteomes" id="UP001239445">
    <property type="component" value="Unassembled WGS sequence"/>
</dbReference>
<feature type="compositionally biased region" description="Low complexity" evidence="1">
    <location>
        <begin position="124"/>
        <end position="135"/>
    </location>
</feature>
<feature type="compositionally biased region" description="Polar residues" evidence="1">
    <location>
        <begin position="199"/>
        <end position="213"/>
    </location>
</feature>
<evidence type="ECO:0000256" key="1">
    <source>
        <dbReference type="SAM" id="MobiDB-lite"/>
    </source>
</evidence>
<evidence type="ECO:0000313" key="2">
    <source>
        <dbReference type="EMBL" id="KAK1753879.1"/>
    </source>
</evidence>
<comment type="caution">
    <text evidence="2">The sequence shown here is derived from an EMBL/GenBank/DDBJ whole genome shotgun (WGS) entry which is preliminary data.</text>
</comment>
<accession>A0AAJ0B8Y3</accession>
<dbReference type="PANTHER" id="PTHR35392">
    <property type="entry name" value="ZN(II)2CYS6 TRANSCRIPTION FACTOR (EUROFUNG)-RELATED-RELATED"/>
    <property type="match status" value="1"/>
</dbReference>
<evidence type="ECO:0008006" key="4">
    <source>
        <dbReference type="Google" id="ProtNLM"/>
    </source>
</evidence>